<sequence length="146" mass="17167">MKYFMRLSDEIGELVLDELRQRKLRKSPRAGEGRSFRYLKQAGYLVPLGENRFQITDLARINFLAELVKGRKPDGQWRIVIFDIPEKLKRSRNVFRRHLRELGFRMKQQSVWVSPLPCDDLVELVIKYHGLGRYAELLVGTTVALH</sequence>
<comment type="caution">
    <text evidence="8">The sequence shown here is derived from an EMBL/GenBank/DDBJ whole genome shotgun (WGS) entry which is preliminary data.</text>
</comment>
<dbReference type="AlphaFoldDB" id="A0A0G1X7L8"/>
<feature type="domain" description="Transcriptional repressor PaaX-like central Cas2-like" evidence="7">
    <location>
        <begin position="72"/>
        <end position="144"/>
    </location>
</feature>
<dbReference type="NCBIfam" id="TIGR01573">
    <property type="entry name" value="cas2"/>
    <property type="match status" value="1"/>
</dbReference>
<keyword evidence="3" id="KW-0255">Endonuclease</keyword>
<evidence type="ECO:0000256" key="4">
    <source>
        <dbReference type="ARBA" id="ARBA00022801"/>
    </source>
</evidence>
<evidence type="ECO:0000256" key="3">
    <source>
        <dbReference type="ARBA" id="ARBA00022759"/>
    </source>
</evidence>
<keyword evidence="6" id="KW-0051">Antiviral defense</keyword>
<name>A0A0G1X7L8_UNCK3</name>
<keyword evidence="1" id="KW-0540">Nuclease</keyword>
<gene>
    <name evidence="8" type="ORF">VF00_C0002G0150</name>
</gene>
<proteinExistence type="predicted"/>
<dbReference type="Pfam" id="PF20803">
    <property type="entry name" value="PaaX_M"/>
    <property type="match status" value="1"/>
</dbReference>
<dbReference type="Gene3D" id="3.30.70.2650">
    <property type="match status" value="1"/>
</dbReference>
<organism evidence="8 9">
    <name type="scientific">candidate division Kazan bacterium GW2011_GWB1_52_7</name>
    <dbReference type="NCBI Taxonomy" id="1620414"/>
    <lineage>
        <taxon>Bacteria</taxon>
        <taxon>Bacteria division Kazan-3B-28</taxon>
    </lineage>
</organism>
<accession>A0A0G1X7L8</accession>
<evidence type="ECO:0000256" key="2">
    <source>
        <dbReference type="ARBA" id="ARBA00022723"/>
    </source>
</evidence>
<evidence type="ECO:0000313" key="8">
    <source>
        <dbReference type="EMBL" id="KKW26825.1"/>
    </source>
</evidence>
<dbReference type="InterPro" id="IPR048846">
    <property type="entry name" value="PaaX-like_central"/>
</dbReference>
<evidence type="ECO:0000256" key="6">
    <source>
        <dbReference type="ARBA" id="ARBA00023118"/>
    </source>
</evidence>
<keyword evidence="4" id="KW-0378">Hydrolase</keyword>
<keyword evidence="2" id="KW-0479">Metal-binding</keyword>
<protein>
    <submittedName>
        <fullName evidence="8">PaaX domain protein</fullName>
    </submittedName>
</protein>
<keyword evidence="5" id="KW-0460">Magnesium</keyword>
<dbReference type="GO" id="GO:0043571">
    <property type="term" value="P:maintenance of CRISPR repeat elements"/>
    <property type="evidence" value="ECO:0007669"/>
    <property type="project" value="InterPro"/>
</dbReference>
<dbReference type="GO" id="GO:0004521">
    <property type="term" value="F:RNA endonuclease activity"/>
    <property type="evidence" value="ECO:0007669"/>
    <property type="project" value="InterPro"/>
</dbReference>
<evidence type="ECO:0000256" key="5">
    <source>
        <dbReference type="ARBA" id="ARBA00022842"/>
    </source>
</evidence>
<evidence type="ECO:0000256" key="1">
    <source>
        <dbReference type="ARBA" id="ARBA00022722"/>
    </source>
</evidence>
<dbReference type="SUPFAM" id="SSF143430">
    <property type="entry name" value="TTP0101/SSO1404-like"/>
    <property type="match status" value="1"/>
</dbReference>
<evidence type="ECO:0000259" key="7">
    <source>
        <dbReference type="Pfam" id="PF20803"/>
    </source>
</evidence>
<dbReference type="EMBL" id="LCRB01000002">
    <property type="protein sequence ID" value="KKW26825.1"/>
    <property type="molecule type" value="Genomic_DNA"/>
</dbReference>
<reference evidence="8 9" key="1">
    <citation type="journal article" date="2015" name="Nature">
        <title>rRNA introns, odd ribosomes, and small enigmatic genomes across a large radiation of phyla.</title>
        <authorList>
            <person name="Brown C.T."/>
            <person name="Hug L.A."/>
            <person name="Thomas B.C."/>
            <person name="Sharon I."/>
            <person name="Castelle C.J."/>
            <person name="Singh A."/>
            <person name="Wilkins M.J."/>
            <person name="Williams K.H."/>
            <person name="Banfield J.F."/>
        </authorList>
    </citation>
    <scope>NUCLEOTIDE SEQUENCE [LARGE SCALE GENOMIC DNA]</scope>
</reference>
<dbReference type="InterPro" id="IPR021127">
    <property type="entry name" value="CRISPR_associated_Cas2"/>
</dbReference>
<dbReference type="Proteomes" id="UP000034913">
    <property type="component" value="Unassembled WGS sequence"/>
</dbReference>
<evidence type="ECO:0000313" key="9">
    <source>
        <dbReference type="Proteomes" id="UP000034913"/>
    </source>
</evidence>